<accession>A0A0K9PDA7</accession>
<reference evidence="2" key="1">
    <citation type="journal article" date="2016" name="Nature">
        <title>The genome of the seagrass Zostera marina reveals angiosperm adaptation to the sea.</title>
        <authorList>
            <person name="Olsen J.L."/>
            <person name="Rouze P."/>
            <person name="Verhelst B."/>
            <person name="Lin Y.-C."/>
            <person name="Bayer T."/>
            <person name="Collen J."/>
            <person name="Dattolo E."/>
            <person name="De Paoli E."/>
            <person name="Dittami S."/>
            <person name="Maumus F."/>
            <person name="Michel G."/>
            <person name="Kersting A."/>
            <person name="Lauritano C."/>
            <person name="Lohaus R."/>
            <person name="Toepel M."/>
            <person name="Tonon T."/>
            <person name="Vanneste K."/>
            <person name="Amirebrahimi M."/>
            <person name="Brakel J."/>
            <person name="Bostroem C."/>
            <person name="Chovatia M."/>
            <person name="Grimwood J."/>
            <person name="Jenkins J.W."/>
            <person name="Jueterbock A."/>
            <person name="Mraz A."/>
            <person name="Stam W.T."/>
            <person name="Tice H."/>
            <person name="Bornberg-Bauer E."/>
            <person name="Green P.J."/>
            <person name="Pearson G.A."/>
            <person name="Procaccini G."/>
            <person name="Duarte C.M."/>
            <person name="Schmutz J."/>
            <person name="Reusch T.B.H."/>
            <person name="Van de Peer Y."/>
        </authorList>
    </citation>
    <scope>NUCLEOTIDE SEQUENCE [LARGE SCALE GENOMIC DNA]</scope>
    <source>
        <strain evidence="2">cv. Finnish</strain>
    </source>
</reference>
<evidence type="ECO:0000313" key="1">
    <source>
        <dbReference type="EMBL" id="KMZ66185.1"/>
    </source>
</evidence>
<comment type="caution">
    <text evidence="1">The sequence shown here is derived from an EMBL/GenBank/DDBJ whole genome shotgun (WGS) entry which is preliminary data.</text>
</comment>
<gene>
    <name evidence="1" type="ORF">ZOSMA_2G01960</name>
</gene>
<dbReference type="Pfam" id="PF12023">
    <property type="entry name" value="DUF3511"/>
    <property type="match status" value="1"/>
</dbReference>
<dbReference type="AlphaFoldDB" id="A0A0K9PDA7"/>
<name>A0A0K9PDA7_ZOSMR</name>
<keyword evidence="2" id="KW-1185">Reference proteome</keyword>
<dbReference type="OMA" id="QKGSGFC"/>
<dbReference type="EMBL" id="LFYR01000981">
    <property type="protein sequence ID" value="KMZ66185.1"/>
    <property type="molecule type" value="Genomic_DNA"/>
</dbReference>
<dbReference type="InterPro" id="IPR021899">
    <property type="entry name" value="DUF3511"/>
</dbReference>
<dbReference type="OrthoDB" id="1677478at2759"/>
<proteinExistence type="predicted"/>
<organism evidence="1 2">
    <name type="scientific">Zostera marina</name>
    <name type="common">Eelgrass</name>
    <dbReference type="NCBI Taxonomy" id="29655"/>
    <lineage>
        <taxon>Eukaryota</taxon>
        <taxon>Viridiplantae</taxon>
        <taxon>Streptophyta</taxon>
        <taxon>Embryophyta</taxon>
        <taxon>Tracheophyta</taxon>
        <taxon>Spermatophyta</taxon>
        <taxon>Magnoliopsida</taxon>
        <taxon>Liliopsida</taxon>
        <taxon>Zosteraceae</taxon>
        <taxon>Zostera</taxon>
    </lineage>
</organism>
<dbReference type="PANTHER" id="PTHR33193:SF7">
    <property type="entry name" value="OS06G0686600 PROTEIN"/>
    <property type="match status" value="1"/>
</dbReference>
<dbReference type="Proteomes" id="UP000036987">
    <property type="component" value="Unassembled WGS sequence"/>
</dbReference>
<protein>
    <submittedName>
        <fullName evidence="1">Uncharacterized protein</fullName>
    </submittedName>
</protein>
<evidence type="ECO:0000313" key="2">
    <source>
        <dbReference type="Proteomes" id="UP000036987"/>
    </source>
</evidence>
<sequence>MEKSRSFPNYSSSSYCYGLGFEDGSKSYNFNGPSGDGFSTSVDPDVKRKKRIASYNGYTTESKFKTFVMNSFKWVKNKLNEIRY</sequence>
<dbReference type="PANTHER" id="PTHR33193">
    <property type="entry name" value="DOMAIN PROTEIN, PUTATIVE (DUF3511)-RELATED"/>
    <property type="match status" value="1"/>
</dbReference>